<dbReference type="AlphaFoldDB" id="A0A5N3PFA9"/>
<evidence type="ECO:0000256" key="5">
    <source>
        <dbReference type="ARBA" id="ARBA00022777"/>
    </source>
</evidence>
<keyword evidence="7" id="KW-0812">Transmembrane</keyword>
<gene>
    <name evidence="9" type="ORF">FEZ63_05190</name>
</gene>
<feature type="domain" description="Histidine kinase" evidence="8">
    <location>
        <begin position="632"/>
        <end position="849"/>
    </location>
</feature>
<keyword evidence="10" id="KW-1185">Reference proteome</keyword>
<keyword evidence="5" id="KW-0418">Kinase</keyword>
<sequence>MRGRVRRRGRPGTTGVTAGWRVAATRSPLATASLATTLLAGSSLRALSNEITIPFTDRTLVLPDDPGGVLSLLASFDLHNAYFGLFLGLVAFSATTAVMLVREQRRSSRRERGLRAEIARLRGTDDLATLLMGSERQLLVSWHGRDGEPRFEGDPTIVGEGSPAQRALAFGAWLLPADAAAVDASLERLKQRGEAFRLTARTTTDRFIDVEGRTIGGRALLRLRDVTGDRAELLLGRSELASARGDFRAMTTLLDAVAHPLWIRDGEDVLVWANQAYLRAVEAADIADATARSLELLDRPTREEADRLRRTGATFAARVPAVVAGQRSVLDVVERPTGSGSAGIAVDVSELEAVRVDLQRQMDAQLRTLDQLPTAVAIFDGGQTLIFSNAAYQQLWGLDPAFLASRPTDSEMLDRLRAGRKLPEQADFRAWKADILSGYHTVESTETWWHLPDRRTLRVVINPNPKGGVTYLFDDVSERVQLESQVHALTRVQSETLDTLKEGVAVFGSDGRLKLHNRAFSDMWELSADLTAQHPHIDAIIDACRRLAPQDEPWVDLRGAVAGLADLRMGMDCRMDRRDGSVLECAAQPLPDGATLLTFIDVTASVSVARALTERNDALERASRLRDEFVHHVSYELRSPLTNVIGFAQLLGDETVGTLNLRQRDYADHILRSSGALLAILNDILDLASIDTGSLELTPEEVDIRSTIDAAMRGIEDRLAEASLTVDIDVPDDIGSFVADGKRIRQILFNLLSNAVGFSSSGQSIRILARKREDEVIFQVRDEGRGIPPEVKARIFERFESHTLGTRHRGVGLGLSIVRSFVELHGGRIDLTSAPGMGTTVTCIFPNSRDESPSDGRSAQNALPPLAAE</sequence>
<comment type="catalytic activity">
    <reaction evidence="1">
        <text>ATP + protein L-histidine = ADP + protein N-phospho-L-histidine.</text>
        <dbReference type="EC" id="2.7.13.3"/>
    </reaction>
</comment>
<dbReference type="SUPFAM" id="SSF55785">
    <property type="entry name" value="PYP-like sensor domain (PAS domain)"/>
    <property type="match status" value="2"/>
</dbReference>
<organism evidence="9 10">
    <name type="scientific">Microvirga brassicacearum</name>
    <dbReference type="NCBI Taxonomy" id="2580413"/>
    <lineage>
        <taxon>Bacteria</taxon>
        <taxon>Pseudomonadati</taxon>
        <taxon>Pseudomonadota</taxon>
        <taxon>Alphaproteobacteria</taxon>
        <taxon>Hyphomicrobiales</taxon>
        <taxon>Methylobacteriaceae</taxon>
        <taxon>Microvirga</taxon>
    </lineage>
</organism>
<keyword evidence="7" id="KW-1133">Transmembrane helix</keyword>
<dbReference type="OrthoDB" id="9797304at2"/>
<dbReference type="EC" id="2.7.13.3" evidence="2"/>
<dbReference type="EMBL" id="VCMV01000006">
    <property type="protein sequence ID" value="KAB0268391.1"/>
    <property type="molecule type" value="Genomic_DNA"/>
</dbReference>
<dbReference type="InterPro" id="IPR036890">
    <property type="entry name" value="HATPase_C_sf"/>
</dbReference>
<dbReference type="PRINTS" id="PR00344">
    <property type="entry name" value="BCTRLSENSOR"/>
</dbReference>
<dbReference type="PANTHER" id="PTHR43047">
    <property type="entry name" value="TWO-COMPONENT HISTIDINE PROTEIN KINASE"/>
    <property type="match status" value="1"/>
</dbReference>
<keyword evidence="3" id="KW-0597">Phosphoprotein</keyword>
<evidence type="ECO:0000259" key="8">
    <source>
        <dbReference type="PROSITE" id="PS50109"/>
    </source>
</evidence>
<dbReference type="Pfam" id="PF12860">
    <property type="entry name" value="PAS_7"/>
    <property type="match status" value="2"/>
</dbReference>
<dbReference type="Proteomes" id="UP000325684">
    <property type="component" value="Unassembled WGS sequence"/>
</dbReference>
<dbReference type="InterPro" id="IPR005467">
    <property type="entry name" value="His_kinase_dom"/>
</dbReference>
<evidence type="ECO:0000313" key="10">
    <source>
        <dbReference type="Proteomes" id="UP000325684"/>
    </source>
</evidence>
<dbReference type="InterPro" id="IPR003661">
    <property type="entry name" value="HisK_dim/P_dom"/>
</dbReference>
<evidence type="ECO:0000256" key="4">
    <source>
        <dbReference type="ARBA" id="ARBA00022679"/>
    </source>
</evidence>
<keyword evidence="7" id="KW-0472">Membrane</keyword>
<keyword evidence="4" id="KW-0808">Transferase</keyword>
<dbReference type="InterPro" id="IPR035965">
    <property type="entry name" value="PAS-like_dom_sf"/>
</dbReference>
<dbReference type="GO" id="GO:0009927">
    <property type="term" value="F:histidine phosphotransfer kinase activity"/>
    <property type="evidence" value="ECO:0007669"/>
    <property type="project" value="TreeGrafter"/>
</dbReference>
<dbReference type="PROSITE" id="PS50109">
    <property type="entry name" value="HIS_KIN"/>
    <property type="match status" value="1"/>
</dbReference>
<comment type="caution">
    <text evidence="9">The sequence shown here is derived from an EMBL/GenBank/DDBJ whole genome shotgun (WGS) entry which is preliminary data.</text>
</comment>
<name>A0A5N3PFA9_9HYPH</name>
<dbReference type="SUPFAM" id="SSF55874">
    <property type="entry name" value="ATPase domain of HSP90 chaperone/DNA topoisomerase II/histidine kinase"/>
    <property type="match status" value="1"/>
</dbReference>
<dbReference type="Pfam" id="PF02518">
    <property type="entry name" value="HATPase_c"/>
    <property type="match status" value="1"/>
</dbReference>
<dbReference type="RefSeq" id="WP_150942573.1">
    <property type="nucleotide sequence ID" value="NZ_VCMV01000006.1"/>
</dbReference>
<dbReference type="SMART" id="SM00388">
    <property type="entry name" value="HisKA"/>
    <property type="match status" value="1"/>
</dbReference>
<dbReference type="InterPro" id="IPR036097">
    <property type="entry name" value="HisK_dim/P_sf"/>
</dbReference>
<evidence type="ECO:0000256" key="3">
    <source>
        <dbReference type="ARBA" id="ARBA00022553"/>
    </source>
</evidence>
<dbReference type="Gene3D" id="1.10.287.130">
    <property type="match status" value="1"/>
</dbReference>
<dbReference type="GO" id="GO:0000155">
    <property type="term" value="F:phosphorelay sensor kinase activity"/>
    <property type="evidence" value="ECO:0007669"/>
    <property type="project" value="InterPro"/>
</dbReference>
<dbReference type="GO" id="GO:0005886">
    <property type="term" value="C:plasma membrane"/>
    <property type="evidence" value="ECO:0007669"/>
    <property type="project" value="TreeGrafter"/>
</dbReference>
<evidence type="ECO:0000256" key="7">
    <source>
        <dbReference type="SAM" id="Phobius"/>
    </source>
</evidence>
<protein>
    <recommendedName>
        <fullName evidence="2">histidine kinase</fullName>
        <ecNumber evidence="2">2.7.13.3</ecNumber>
    </recommendedName>
</protein>
<reference evidence="9 10" key="1">
    <citation type="journal article" date="2019" name="Microorganisms">
        <title>Genome Insights into the Novel Species Microvirga brassicacearum, a Rapeseed Endophyte with Biotechnological Potential.</title>
        <authorList>
            <person name="Jimenez-Gomez A."/>
            <person name="Saati-Santamaria Z."/>
            <person name="Igual J.M."/>
            <person name="Rivas R."/>
            <person name="Mateos P.F."/>
            <person name="Garcia-Fraile P."/>
        </authorList>
    </citation>
    <scope>NUCLEOTIDE SEQUENCE [LARGE SCALE GENOMIC DNA]</scope>
    <source>
        <strain evidence="9 10">CDVBN77</strain>
    </source>
</reference>
<evidence type="ECO:0000256" key="6">
    <source>
        <dbReference type="SAM" id="MobiDB-lite"/>
    </source>
</evidence>
<dbReference type="CDD" id="cd00075">
    <property type="entry name" value="HATPase"/>
    <property type="match status" value="1"/>
</dbReference>
<dbReference type="PANTHER" id="PTHR43047:SF72">
    <property type="entry name" value="OSMOSENSING HISTIDINE PROTEIN KINASE SLN1"/>
    <property type="match status" value="1"/>
</dbReference>
<dbReference type="Pfam" id="PF00512">
    <property type="entry name" value="HisKA"/>
    <property type="match status" value="1"/>
</dbReference>
<dbReference type="InterPro" id="IPR003594">
    <property type="entry name" value="HATPase_dom"/>
</dbReference>
<dbReference type="InterPro" id="IPR004358">
    <property type="entry name" value="Sig_transdc_His_kin-like_C"/>
</dbReference>
<evidence type="ECO:0000256" key="1">
    <source>
        <dbReference type="ARBA" id="ARBA00000085"/>
    </source>
</evidence>
<dbReference type="SMART" id="SM00387">
    <property type="entry name" value="HATPase_c"/>
    <property type="match status" value="1"/>
</dbReference>
<dbReference type="Gene3D" id="3.30.565.10">
    <property type="entry name" value="Histidine kinase-like ATPase, C-terminal domain"/>
    <property type="match status" value="1"/>
</dbReference>
<dbReference type="SUPFAM" id="SSF47384">
    <property type="entry name" value="Homodimeric domain of signal transducing histidine kinase"/>
    <property type="match status" value="1"/>
</dbReference>
<evidence type="ECO:0000256" key="2">
    <source>
        <dbReference type="ARBA" id="ARBA00012438"/>
    </source>
</evidence>
<proteinExistence type="predicted"/>
<accession>A0A5N3PFA9</accession>
<evidence type="ECO:0000313" key="9">
    <source>
        <dbReference type="EMBL" id="KAB0268391.1"/>
    </source>
</evidence>
<dbReference type="CDD" id="cd00082">
    <property type="entry name" value="HisKA"/>
    <property type="match status" value="1"/>
</dbReference>
<feature type="transmembrane region" description="Helical" evidence="7">
    <location>
        <begin position="81"/>
        <end position="101"/>
    </location>
</feature>
<dbReference type="Gene3D" id="3.30.450.20">
    <property type="entry name" value="PAS domain"/>
    <property type="match status" value="2"/>
</dbReference>
<feature type="region of interest" description="Disordered" evidence="6">
    <location>
        <begin position="846"/>
        <end position="869"/>
    </location>
</feature>